<dbReference type="GO" id="GO:0005576">
    <property type="term" value="C:extracellular region"/>
    <property type="evidence" value="ECO:0007669"/>
    <property type="project" value="UniProtKB-SubCell"/>
</dbReference>
<dbReference type="GeneID" id="6494277"/>
<dbReference type="STRING" id="7217.A0A0P8Y5P4"/>
<protein>
    <recommendedName>
        <fullName evidence="4">Single domain-containing protein</fullName>
    </recommendedName>
</protein>
<evidence type="ECO:0000313" key="6">
    <source>
        <dbReference type="Proteomes" id="UP000007801"/>
    </source>
</evidence>
<reference evidence="5 6" key="1">
    <citation type="journal article" date="2007" name="Nature">
        <title>Evolution of genes and genomes on the Drosophila phylogeny.</title>
        <authorList>
            <consortium name="Drosophila 12 Genomes Consortium"/>
            <person name="Clark A.G."/>
            <person name="Eisen M.B."/>
            <person name="Smith D.R."/>
            <person name="Bergman C.M."/>
            <person name="Oliver B."/>
            <person name="Markow T.A."/>
            <person name="Kaufman T.C."/>
            <person name="Kellis M."/>
            <person name="Gelbart W."/>
            <person name="Iyer V.N."/>
            <person name="Pollard D.A."/>
            <person name="Sackton T.B."/>
            <person name="Larracuente A.M."/>
            <person name="Singh N.D."/>
            <person name="Abad J.P."/>
            <person name="Abt D.N."/>
            <person name="Adryan B."/>
            <person name="Aguade M."/>
            <person name="Akashi H."/>
            <person name="Anderson W.W."/>
            <person name="Aquadro C.F."/>
            <person name="Ardell D.H."/>
            <person name="Arguello R."/>
            <person name="Artieri C.G."/>
            <person name="Barbash D.A."/>
            <person name="Barker D."/>
            <person name="Barsanti P."/>
            <person name="Batterham P."/>
            <person name="Batzoglou S."/>
            <person name="Begun D."/>
            <person name="Bhutkar A."/>
            <person name="Blanco E."/>
            <person name="Bosak S.A."/>
            <person name="Bradley R.K."/>
            <person name="Brand A.D."/>
            <person name="Brent M.R."/>
            <person name="Brooks A.N."/>
            <person name="Brown R.H."/>
            <person name="Butlin R.K."/>
            <person name="Caggese C."/>
            <person name="Calvi B.R."/>
            <person name="Bernardo de Carvalho A."/>
            <person name="Caspi A."/>
            <person name="Castrezana S."/>
            <person name="Celniker S.E."/>
            <person name="Chang J.L."/>
            <person name="Chapple C."/>
            <person name="Chatterji S."/>
            <person name="Chinwalla A."/>
            <person name="Civetta A."/>
            <person name="Clifton S.W."/>
            <person name="Comeron J.M."/>
            <person name="Costello J.C."/>
            <person name="Coyne J.A."/>
            <person name="Daub J."/>
            <person name="David R.G."/>
            <person name="Delcher A.L."/>
            <person name="Delehaunty K."/>
            <person name="Do C.B."/>
            <person name="Ebling H."/>
            <person name="Edwards K."/>
            <person name="Eickbush T."/>
            <person name="Evans J.D."/>
            <person name="Filipski A."/>
            <person name="Findeiss S."/>
            <person name="Freyhult E."/>
            <person name="Fulton L."/>
            <person name="Fulton R."/>
            <person name="Garcia A.C."/>
            <person name="Gardiner A."/>
            <person name="Garfield D.A."/>
            <person name="Garvin B.E."/>
            <person name="Gibson G."/>
            <person name="Gilbert D."/>
            <person name="Gnerre S."/>
            <person name="Godfrey J."/>
            <person name="Good R."/>
            <person name="Gotea V."/>
            <person name="Gravely B."/>
            <person name="Greenberg A.J."/>
            <person name="Griffiths-Jones S."/>
            <person name="Gross S."/>
            <person name="Guigo R."/>
            <person name="Gustafson E.A."/>
            <person name="Haerty W."/>
            <person name="Hahn M.W."/>
            <person name="Halligan D.L."/>
            <person name="Halpern A.L."/>
            <person name="Halter G.M."/>
            <person name="Han M.V."/>
            <person name="Heger A."/>
            <person name="Hillier L."/>
            <person name="Hinrichs A.S."/>
            <person name="Holmes I."/>
            <person name="Hoskins R.A."/>
            <person name="Hubisz M.J."/>
            <person name="Hultmark D."/>
            <person name="Huntley M.A."/>
            <person name="Jaffe D.B."/>
            <person name="Jagadeeshan S."/>
            <person name="Jeck W.R."/>
            <person name="Johnson J."/>
            <person name="Jones C.D."/>
            <person name="Jordan W.C."/>
            <person name="Karpen G.H."/>
            <person name="Kataoka E."/>
            <person name="Keightley P.D."/>
            <person name="Kheradpour P."/>
            <person name="Kirkness E.F."/>
            <person name="Koerich L.B."/>
            <person name="Kristiansen K."/>
            <person name="Kudrna D."/>
            <person name="Kulathinal R.J."/>
            <person name="Kumar S."/>
            <person name="Kwok R."/>
            <person name="Lander E."/>
            <person name="Langley C.H."/>
            <person name="Lapoint R."/>
            <person name="Lazzaro B.P."/>
            <person name="Lee S.J."/>
            <person name="Levesque L."/>
            <person name="Li R."/>
            <person name="Lin C.F."/>
            <person name="Lin M.F."/>
            <person name="Lindblad-Toh K."/>
            <person name="Llopart A."/>
            <person name="Long M."/>
            <person name="Low L."/>
            <person name="Lozovsky E."/>
            <person name="Lu J."/>
            <person name="Luo M."/>
            <person name="Machado C.A."/>
            <person name="Makalowski W."/>
            <person name="Marzo M."/>
            <person name="Matsuda M."/>
            <person name="Matzkin L."/>
            <person name="McAllister B."/>
            <person name="McBride C.S."/>
            <person name="McKernan B."/>
            <person name="McKernan K."/>
            <person name="Mendez-Lago M."/>
            <person name="Minx P."/>
            <person name="Mollenhauer M.U."/>
            <person name="Montooth K."/>
            <person name="Mount S.M."/>
            <person name="Mu X."/>
            <person name="Myers E."/>
            <person name="Negre B."/>
            <person name="Newfeld S."/>
            <person name="Nielsen R."/>
            <person name="Noor M.A."/>
            <person name="O'Grady P."/>
            <person name="Pachter L."/>
            <person name="Papaceit M."/>
            <person name="Parisi M.J."/>
            <person name="Parisi M."/>
            <person name="Parts L."/>
            <person name="Pedersen J.S."/>
            <person name="Pesole G."/>
            <person name="Phillippy A.M."/>
            <person name="Ponting C.P."/>
            <person name="Pop M."/>
            <person name="Porcelli D."/>
            <person name="Powell J.R."/>
            <person name="Prohaska S."/>
            <person name="Pruitt K."/>
            <person name="Puig M."/>
            <person name="Quesneville H."/>
            <person name="Ram K.R."/>
            <person name="Rand D."/>
            <person name="Rasmussen M.D."/>
            <person name="Reed L.K."/>
            <person name="Reenan R."/>
            <person name="Reily A."/>
            <person name="Remington K.A."/>
            <person name="Rieger T.T."/>
            <person name="Ritchie M.G."/>
            <person name="Robin C."/>
            <person name="Rogers Y.H."/>
            <person name="Rohde C."/>
            <person name="Rozas J."/>
            <person name="Rubenfield M.J."/>
            <person name="Ruiz A."/>
            <person name="Russo S."/>
            <person name="Salzberg S.L."/>
            <person name="Sanchez-Gracia A."/>
            <person name="Saranga D.J."/>
            <person name="Sato H."/>
            <person name="Schaeffer S.W."/>
            <person name="Schatz M.C."/>
            <person name="Schlenke T."/>
            <person name="Schwartz R."/>
            <person name="Segarra C."/>
            <person name="Singh R.S."/>
            <person name="Sirot L."/>
            <person name="Sirota M."/>
            <person name="Sisneros N.B."/>
            <person name="Smith C.D."/>
            <person name="Smith T.F."/>
            <person name="Spieth J."/>
            <person name="Stage D.E."/>
            <person name="Stark A."/>
            <person name="Stephan W."/>
            <person name="Strausberg R.L."/>
            <person name="Strempel S."/>
            <person name="Sturgill D."/>
            <person name="Sutton G."/>
            <person name="Sutton G.G."/>
            <person name="Tao W."/>
            <person name="Teichmann S."/>
            <person name="Tobari Y.N."/>
            <person name="Tomimura Y."/>
            <person name="Tsolas J.M."/>
            <person name="Valente V.L."/>
            <person name="Venter E."/>
            <person name="Venter J.C."/>
            <person name="Vicario S."/>
            <person name="Vieira F.G."/>
            <person name="Vilella A.J."/>
            <person name="Villasante A."/>
            <person name="Walenz B."/>
            <person name="Wang J."/>
            <person name="Wasserman M."/>
            <person name="Watts T."/>
            <person name="Wilson D."/>
            <person name="Wilson R.K."/>
            <person name="Wing R.A."/>
            <person name="Wolfner M.F."/>
            <person name="Wong A."/>
            <person name="Wong G.K."/>
            <person name="Wu C.I."/>
            <person name="Wu G."/>
            <person name="Yamamoto D."/>
            <person name="Yang H.P."/>
            <person name="Yang S.P."/>
            <person name="Yorke J.A."/>
            <person name="Yoshida K."/>
            <person name="Zdobnov E."/>
            <person name="Zhang P."/>
            <person name="Zhang Y."/>
            <person name="Zimin A.V."/>
            <person name="Baldwin J."/>
            <person name="Abdouelleil A."/>
            <person name="Abdulkadir J."/>
            <person name="Abebe A."/>
            <person name="Abera B."/>
            <person name="Abreu J."/>
            <person name="Acer S.C."/>
            <person name="Aftuck L."/>
            <person name="Alexander A."/>
            <person name="An P."/>
            <person name="Anderson E."/>
            <person name="Anderson S."/>
            <person name="Arachi H."/>
            <person name="Azer M."/>
            <person name="Bachantsang P."/>
            <person name="Barry A."/>
            <person name="Bayul T."/>
            <person name="Berlin A."/>
            <person name="Bessette D."/>
            <person name="Bloom T."/>
            <person name="Blye J."/>
            <person name="Boguslavskiy L."/>
            <person name="Bonnet C."/>
            <person name="Boukhgalter B."/>
            <person name="Bourzgui I."/>
            <person name="Brown A."/>
            <person name="Cahill P."/>
            <person name="Channer S."/>
            <person name="Cheshatsang Y."/>
            <person name="Chuda L."/>
            <person name="Citroen M."/>
            <person name="Collymore A."/>
            <person name="Cooke P."/>
            <person name="Costello M."/>
            <person name="D'Aco K."/>
            <person name="Daza R."/>
            <person name="De Haan G."/>
            <person name="DeGray S."/>
            <person name="DeMaso C."/>
            <person name="Dhargay N."/>
            <person name="Dooley K."/>
            <person name="Dooley E."/>
            <person name="Doricent M."/>
            <person name="Dorje P."/>
            <person name="Dorjee K."/>
            <person name="Dupes A."/>
            <person name="Elong R."/>
            <person name="Falk J."/>
            <person name="Farina A."/>
            <person name="Faro S."/>
            <person name="Ferguson D."/>
            <person name="Fisher S."/>
            <person name="Foley C.D."/>
            <person name="Franke A."/>
            <person name="Friedrich D."/>
            <person name="Gadbois L."/>
            <person name="Gearin G."/>
            <person name="Gearin C.R."/>
            <person name="Giannoukos G."/>
            <person name="Goode T."/>
            <person name="Graham J."/>
            <person name="Grandbois E."/>
            <person name="Grewal S."/>
            <person name="Gyaltsen K."/>
            <person name="Hafez N."/>
            <person name="Hagos B."/>
            <person name="Hall J."/>
            <person name="Henson C."/>
            <person name="Hollinger A."/>
            <person name="Honan T."/>
            <person name="Huard M.D."/>
            <person name="Hughes L."/>
            <person name="Hurhula B."/>
            <person name="Husby M.E."/>
            <person name="Kamat A."/>
            <person name="Kanga B."/>
            <person name="Kashin S."/>
            <person name="Khazanovich D."/>
            <person name="Kisner P."/>
            <person name="Lance K."/>
            <person name="Lara M."/>
            <person name="Lee W."/>
            <person name="Lennon N."/>
            <person name="Letendre F."/>
            <person name="LeVine R."/>
            <person name="Lipovsky A."/>
            <person name="Liu X."/>
            <person name="Liu J."/>
            <person name="Liu S."/>
            <person name="Lokyitsang T."/>
            <person name="Lokyitsang Y."/>
            <person name="Lubonja R."/>
            <person name="Lui A."/>
            <person name="MacDonald P."/>
            <person name="Magnisalis V."/>
            <person name="Maru K."/>
            <person name="Matthews C."/>
            <person name="McCusker W."/>
            <person name="McDonough S."/>
            <person name="Mehta T."/>
            <person name="Meldrim J."/>
            <person name="Meneus L."/>
            <person name="Mihai O."/>
            <person name="Mihalev A."/>
            <person name="Mihova T."/>
            <person name="Mittelman R."/>
            <person name="Mlenga V."/>
            <person name="Montmayeur A."/>
            <person name="Mulrain L."/>
            <person name="Navidi A."/>
            <person name="Naylor J."/>
            <person name="Negash T."/>
            <person name="Nguyen T."/>
            <person name="Nguyen N."/>
            <person name="Nicol R."/>
            <person name="Norbu C."/>
            <person name="Norbu N."/>
            <person name="Novod N."/>
            <person name="O'Neill B."/>
            <person name="Osman S."/>
            <person name="Markiewicz E."/>
            <person name="Oyono O.L."/>
            <person name="Patti C."/>
            <person name="Phunkhang P."/>
            <person name="Pierre F."/>
            <person name="Priest M."/>
            <person name="Raghuraman S."/>
            <person name="Rege F."/>
            <person name="Reyes R."/>
            <person name="Rise C."/>
            <person name="Rogov P."/>
            <person name="Ross K."/>
            <person name="Ryan E."/>
            <person name="Settipalli S."/>
            <person name="Shea T."/>
            <person name="Sherpa N."/>
            <person name="Shi L."/>
            <person name="Shih D."/>
            <person name="Sparrow T."/>
            <person name="Spaulding J."/>
            <person name="Stalker J."/>
            <person name="Stange-Thomann N."/>
            <person name="Stavropoulos S."/>
            <person name="Stone C."/>
            <person name="Strader C."/>
            <person name="Tesfaye S."/>
            <person name="Thomson T."/>
            <person name="Thoulutsang Y."/>
            <person name="Thoulutsang D."/>
            <person name="Topham K."/>
            <person name="Topping I."/>
            <person name="Tsamla T."/>
            <person name="Vassiliev H."/>
            <person name="Vo A."/>
            <person name="Wangchuk T."/>
            <person name="Wangdi T."/>
            <person name="Weiand M."/>
            <person name="Wilkinson J."/>
            <person name="Wilson A."/>
            <person name="Yadav S."/>
            <person name="Young G."/>
            <person name="Yu Q."/>
            <person name="Zembek L."/>
            <person name="Zhong D."/>
            <person name="Zimmer A."/>
            <person name="Zwirko Z."/>
            <person name="Jaffe D.B."/>
            <person name="Alvarez P."/>
            <person name="Brockman W."/>
            <person name="Butler J."/>
            <person name="Chin C."/>
            <person name="Gnerre S."/>
            <person name="Grabherr M."/>
            <person name="Kleber M."/>
            <person name="Mauceli E."/>
            <person name="MacCallum I."/>
        </authorList>
    </citation>
    <scope>NUCLEOTIDE SEQUENCE [LARGE SCALE GENOMIC DNA]</scope>
    <source>
        <strain evidence="6">Tucson 14024-0371.13</strain>
    </source>
</reference>
<name>A0A0P8Y5P4_DROAN</name>
<keyword evidence="2" id="KW-0964">Secreted</keyword>
<dbReference type="EMBL" id="CH902619">
    <property type="protein sequence ID" value="KPU76818.1"/>
    <property type="molecule type" value="Genomic_DNA"/>
</dbReference>
<accession>A0A0P8Y5P4</accession>
<dbReference type="OrthoDB" id="7854947at2759"/>
<dbReference type="FunCoup" id="A0A0P8Y5P4">
    <property type="interactions" value="52"/>
</dbReference>
<feature type="region of interest" description="Disordered" evidence="3">
    <location>
        <begin position="110"/>
        <end position="161"/>
    </location>
</feature>
<evidence type="ECO:0000256" key="2">
    <source>
        <dbReference type="ARBA" id="ARBA00022525"/>
    </source>
</evidence>
<organism evidence="5 6">
    <name type="scientific">Drosophila ananassae</name>
    <name type="common">Fruit fly</name>
    <dbReference type="NCBI Taxonomy" id="7217"/>
    <lineage>
        <taxon>Eukaryota</taxon>
        <taxon>Metazoa</taxon>
        <taxon>Ecdysozoa</taxon>
        <taxon>Arthropoda</taxon>
        <taxon>Hexapoda</taxon>
        <taxon>Insecta</taxon>
        <taxon>Pterygota</taxon>
        <taxon>Neoptera</taxon>
        <taxon>Endopterygota</taxon>
        <taxon>Diptera</taxon>
        <taxon>Brachycera</taxon>
        <taxon>Muscomorpha</taxon>
        <taxon>Ephydroidea</taxon>
        <taxon>Drosophilidae</taxon>
        <taxon>Drosophila</taxon>
        <taxon>Sophophora</taxon>
    </lineage>
</organism>
<gene>
    <name evidence="5" type="primary">Dana\GF11413</name>
    <name evidence="5" type="synonym">dana_GLEANR_11472</name>
    <name evidence="5" type="ORF">GF11413</name>
</gene>
<dbReference type="SMART" id="SM01318">
    <property type="entry name" value="SVWC"/>
    <property type="match status" value="1"/>
</dbReference>
<evidence type="ECO:0000259" key="4">
    <source>
        <dbReference type="SMART" id="SM01318"/>
    </source>
</evidence>
<dbReference type="InParanoid" id="A0A0P8Y5P4"/>
<dbReference type="AlphaFoldDB" id="A0A0P8Y5P4"/>
<dbReference type="KEGG" id="dan:6494277"/>
<proteinExistence type="predicted"/>
<dbReference type="Pfam" id="PF15430">
    <property type="entry name" value="SVWC"/>
    <property type="match status" value="1"/>
</dbReference>
<evidence type="ECO:0000256" key="3">
    <source>
        <dbReference type="SAM" id="MobiDB-lite"/>
    </source>
</evidence>
<feature type="domain" description="Single" evidence="4">
    <location>
        <begin position="34"/>
        <end position="100"/>
    </location>
</feature>
<evidence type="ECO:0000313" key="5">
    <source>
        <dbReference type="EMBL" id="KPU76818.1"/>
    </source>
</evidence>
<evidence type="ECO:0000256" key="1">
    <source>
        <dbReference type="ARBA" id="ARBA00004613"/>
    </source>
</evidence>
<dbReference type="InterPro" id="IPR029277">
    <property type="entry name" value="SVWC_dom"/>
</dbReference>
<keyword evidence="6" id="KW-1185">Reference proteome</keyword>
<comment type="subcellular location">
    <subcellularLocation>
        <location evidence="1">Secreted</location>
    </subcellularLocation>
</comment>
<feature type="compositionally biased region" description="Low complexity" evidence="3">
    <location>
        <begin position="110"/>
        <end position="120"/>
    </location>
</feature>
<dbReference type="Proteomes" id="UP000007801">
    <property type="component" value="Unassembled WGS sequence"/>
</dbReference>
<sequence>MKYILTLVSYVFCCCTSIYALVHYIKLEKGAKGCKTPGENSVDFDVGAYAQDENVCGAYTCHSLEGDALIHYCQRPVTFAECNETGVATEVDFPQCCWMCVLYTECSSSSSSSIDSSPDASNDDNSPDPGARTKGGSNPMYAKSKGSKIKVTDADDSEDIKHDGEAEYAKLVDSNENIRFGGGTPITKFGESSKTVPSKGYHFIK</sequence>